<name>A0A510DWK2_9CREN</name>
<organism evidence="1 3">
    <name type="scientific">Sulfuracidifex tepidarius</name>
    <dbReference type="NCBI Taxonomy" id="1294262"/>
    <lineage>
        <taxon>Archaea</taxon>
        <taxon>Thermoproteota</taxon>
        <taxon>Thermoprotei</taxon>
        <taxon>Sulfolobales</taxon>
        <taxon>Sulfolobaceae</taxon>
        <taxon>Sulfuracidifex</taxon>
    </lineage>
</organism>
<dbReference type="KEGG" id="step:IC006_1681"/>
<gene>
    <name evidence="1" type="ORF">IC006_1681</name>
    <name evidence="2" type="ORF">IC007_1659</name>
</gene>
<evidence type="ECO:0000313" key="1">
    <source>
        <dbReference type="EMBL" id="BBG24370.1"/>
    </source>
</evidence>
<dbReference type="AlphaFoldDB" id="A0A510DWK2"/>
<evidence type="ECO:0008006" key="5">
    <source>
        <dbReference type="Google" id="ProtNLM"/>
    </source>
</evidence>
<keyword evidence="3" id="KW-1185">Reference proteome</keyword>
<proteinExistence type="predicted"/>
<dbReference type="Proteomes" id="UP000325030">
    <property type="component" value="Chromosome"/>
</dbReference>
<accession>A0A510DWK2</accession>
<protein>
    <recommendedName>
        <fullName evidence="5">C2H2-type domain-containing protein</fullName>
    </recommendedName>
</protein>
<dbReference type="EMBL" id="AP018930">
    <property type="protein sequence ID" value="BBG27128.1"/>
    <property type="molecule type" value="Genomic_DNA"/>
</dbReference>
<sequence length="63" mass="7565">MQCIFCKNEFKNKRAMKIHQELERIPDCPICGWKNRRGTIGSLLRHLKMRKDQKHKELLSSLQ</sequence>
<dbReference type="Proteomes" id="UP000322983">
    <property type="component" value="Chromosome"/>
</dbReference>
<reference evidence="4" key="1">
    <citation type="submission" date="2018-09" db="EMBL/GenBank/DDBJ databases">
        <title>Complete Genome Sequencing of Sulfolobus sp. JCM 16834.</title>
        <authorList>
            <person name="Kato S."/>
            <person name="Itoh T."/>
            <person name="Ohkuma M."/>
        </authorList>
    </citation>
    <scope>NUCLEOTIDE SEQUENCE [LARGE SCALE GENOMIC DNA]</scope>
    <source>
        <strain evidence="4">IC-007</strain>
    </source>
</reference>
<evidence type="ECO:0000313" key="4">
    <source>
        <dbReference type="Proteomes" id="UP000325030"/>
    </source>
</evidence>
<dbReference type="EMBL" id="AP018929">
    <property type="protein sequence ID" value="BBG24370.1"/>
    <property type="molecule type" value="Genomic_DNA"/>
</dbReference>
<accession>A0A510E4Z3</accession>
<evidence type="ECO:0000313" key="3">
    <source>
        <dbReference type="Proteomes" id="UP000322983"/>
    </source>
</evidence>
<evidence type="ECO:0000313" key="2">
    <source>
        <dbReference type="EMBL" id="BBG27128.1"/>
    </source>
</evidence>
<reference evidence="1 3" key="2">
    <citation type="journal article" date="2020" name="Int. J. Syst. Evol. Microbiol.">
        <title>Sulfuracidifex tepidarius gen. nov., sp. nov. and transfer of Sulfolobus metallicus Huber and Stetter 1992 to the genus Sulfuracidifex as Sulfuracidifex metallicus comb. nov.</title>
        <authorList>
            <person name="Itoh T."/>
            <person name="Miura T."/>
            <person name="Sakai H.D."/>
            <person name="Kato S."/>
            <person name="Ohkuma M."/>
            <person name="Takashina T."/>
        </authorList>
    </citation>
    <scope>NUCLEOTIDE SEQUENCE [LARGE SCALE GENOMIC DNA]</scope>
    <source>
        <strain evidence="1 3">IC-006</strain>
        <strain evidence="2">IC-007</strain>
    </source>
</reference>